<dbReference type="Proteomes" id="UP001281761">
    <property type="component" value="Unassembled WGS sequence"/>
</dbReference>
<proteinExistence type="predicted"/>
<protein>
    <submittedName>
        <fullName evidence="2">Uncharacterized protein</fullName>
    </submittedName>
</protein>
<comment type="caution">
    <text evidence="2">The sequence shown here is derived from an EMBL/GenBank/DDBJ whole genome shotgun (WGS) entry which is preliminary data.</text>
</comment>
<evidence type="ECO:0000256" key="1">
    <source>
        <dbReference type="SAM" id="MobiDB-lite"/>
    </source>
</evidence>
<evidence type="ECO:0000313" key="2">
    <source>
        <dbReference type="EMBL" id="KAK2945448.1"/>
    </source>
</evidence>
<sequence length="99" mass="11645">MVQSEDEWSRRKEITSETSGEHHHSHRCVSHRLVPPSSGDHPGCSSSKKTNKRVTGLSTRTRPSSTRWRWNQIRHPRWNRPQPHNRSHPSRQSEDVHRS</sequence>
<reference evidence="2 3" key="1">
    <citation type="journal article" date="2022" name="bioRxiv">
        <title>Genomics of Preaxostyla Flagellates Illuminates Evolutionary Transitions and the Path Towards Mitochondrial Loss.</title>
        <authorList>
            <person name="Novak L.V.F."/>
            <person name="Treitli S.C."/>
            <person name="Pyrih J."/>
            <person name="Halakuc P."/>
            <person name="Pipaliya S.V."/>
            <person name="Vacek V."/>
            <person name="Brzon O."/>
            <person name="Soukal P."/>
            <person name="Eme L."/>
            <person name="Dacks J.B."/>
            <person name="Karnkowska A."/>
            <person name="Elias M."/>
            <person name="Hampl V."/>
        </authorList>
    </citation>
    <scope>NUCLEOTIDE SEQUENCE [LARGE SCALE GENOMIC DNA]</scope>
    <source>
        <strain evidence="2">NAU3</strain>
        <tissue evidence="2">Gut</tissue>
    </source>
</reference>
<feature type="compositionally biased region" description="Basic residues" evidence="1">
    <location>
        <begin position="72"/>
        <end position="89"/>
    </location>
</feature>
<dbReference type="EMBL" id="JARBJD010000260">
    <property type="protein sequence ID" value="KAK2945448.1"/>
    <property type="molecule type" value="Genomic_DNA"/>
</dbReference>
<evidence type="ECO:0000313" key="3">
    <source>
        <dbReference type="Proteomes" id="UP001281761"/>
    </source>
</evidence>
<feature type="compositionally biased region" description="Low complexity" evidence="1">
    <location>
        <begin position="58"/>
        <end position="67"/>
    </location>
</feature>
<keyword evidence="3" id="KW-1185">Reference proteome</keyword>
<feature type="compositionally biased region" description="Basic and acidic residues" evidence="1">
    <location>
        <begin position="7"/>
        <end position="22"/>
    </location>
</feature>
<organism evidence="2 3">
    <name type="scientific">Blattamonas nauphoetae</name>
    <dbReference type="NCBI Taxonomy" id="2049346"/>
    <lineage>
        <taxon>Eukaryota</taxon>
        <taxon>Metamonada</taxon>
        <taxon>Preaxostyla</taxon>
        <taxon>Oxymonadida</taxon>
        <taxon>Blattamonas</taxon>
    </lineage>
</organism>
<accession>A0ABQ9X1J7</accession>
<gene>
    <name evidence="2" type="ORF">BLNAU_19620</name>
</gene>
<name>A0ABQ9X1J7_9EUKA</name>
<feature type="region of interest" description="Disordered" evidence="1">
    <location>
        <begin position="1"/>
        <end position="99"/>
    </location>
</feature>